<sequence length="144" mass="15368">MLGEFLAPQIGVLEEAAASGDPVLAYVAIWAILHAVPFSQLPPNRTHLLFYEDCLPDPEGEMTRLHDHSGHGPEWCTLPQDVIDRPSASSKPGEVGARHKSPYGAWKTRASAAQIEGALGLGALYDSEGRPDRATLAGFRIGGA</sequence>
<dbReference type="Gene3D" id="3.40.50.300">
    <property type="entry name" value="P-loop containing nucleotide triphosphate hydrolases"/>
    <property type="match status" value="1"/>
</dbReference>
<keyword evidence="2" id="KW-1185">Reference proteome</keyword>
<evidence type="ECO:0000313" key="1">
    <source>
        <dbReference type="EMBL" id="MBL3610247.1"/>
    </source>
</evidence>
<reference evidence="1 2" key="1">
    <citation type="submission" date="2021-01" db="EMBL/GenBank/DDBJ databases">
        <title>Draft genomes of Rhodovulum sulfidophilum.</title>
        <authorList>
            <person name="Guzman M.S."/>
        </authorList>
    </citation>
    <scope>NUCLEOTIDE SEQUENCE [LARGE SCALE GENOMIC DNA]</scope>
    <source>
        <strain evidence="1 2">AB35</strain>
    </source>
</reference>
<proteinExistence type="predicted"/>
<name>A0ABS1RVY5_RHOSU</name>
<organism evidence="1 2">
    <name type="scientific">Rhodovulum sulfidophilum</name>
    <name type="common">Rhodobacter sulfidophilus</name>
    <dbReference type="NCBI Taxonomy" id="35806"/>
    <lineage>
        <taxon>Bacteria</taxon>
        <taxon>Pseudomonadati</taxon>
        <taxon>Pseudomonadota</taxon>
        <taxon>Alphaproteobacteria</taxon>
        <taxon>Rhodobacterales</taxon>
        <taxon>Paracoccaceae</taxon>
        <taxon>Rhodovulum</taxon>
    </lineage>
</organism>
<dbReference type="EMBL" id="JAESJJ010000024">
    <property type="protein sequence ID" value="MBL3610247.1"/>
    <property type="molecule type" value="Genomic_DNA"/>
</dbReference>
<protein>
    <submittedName>
        <fullName evidence="1">Uncharacterized protein</fullName>
    </submittedName>
</protein>
<dbReference type="InterPro" id="IPR027417">
    <property type="entry name" value="P-loop_NTPase"/>
</dbReference>
<gene>
    <name evidence="1" type="ORF">JMM60_15870</name>
</gene>
<dbReference type="RefSeq" id="WP_202249918.1">
    <property type="nucleotide sequence ID" value="NZ_JAESJJ010000024.1"/>
</dbReference>
<evidence type="ECO:0000313" key="2">
    <source>
        <dbReference type="Proteomes" id="UP000604473"/>
    </source>
</evidence>
<dbReference type="Proteomes" id="UP000604473">
    <property type="component" value="Unassembled WGS sequence"/>
</dbReference>
<comment type="caution">
    <text evidence="1">The sequence shown here is derived from an EMBL/GenBank/DDBJ whole genome shotgun (WGS) entry which is preliminary data.</text>
</comment>
<accession>A0ABS1RVY5</accession>